<name>A0A1L0B685_9ASCO</name>
<proteinExistence type="predicted"/>
<feature type="compositionally biased region" description="Polar residues" evidence="1">
    <location>
        <begin position="330"/>
        <end position="342"/>
    </location>
</feature>
<dbReference type="VEuPathDB" id="FungiDB:HGUI_03533"/>
<evidence type="ECO:0000313" key="3">
    <source>
        <dbReference type="Proteomes" id="UP000183365"/>
    </source>
</evidence>
<dbReference type="Proteomes" id="UP000183365">
    <property type="component" value="Unassembled WGS sequence"/>
</dbReference>
<organism evidence="2 3">
    <name type="scientific">Hanseniaspora guilliermondii</name>
    <dbReference type="NCBI Taxonomy" id="56406"/>
    <lineage>
        <taxon>Eukaryota</taxon>
        <taxon>Fungi</taxon>
        <taxon>Dikarya</taxon>
        <taxon>Ascomycota</taxon>
        <taxon>Saccharomycotina</taxon>
        <taxon>Saccharomycetes</taxon>
        <taxon>Saccharomycodales</taxon>
        <taxon>Saccharomycodaceae</taxon>
        <taxon>Hanseniaspora</taxon>
    </lineage>
</organism>
<feature type="region of interest" description="Disordered" evidence="1">
    <location>
        <begin position="330"/>
        <end position="349"/>
    </location>
</feature>
<keyword evidence="3" id="KW-1185">Reference proteome</keyword>
<accession>A0A1L0B685</accession>
<sequence>MHDSEILVMKPMRITSKNKRGLVNKSSEQTLTSEFDFANSLHYENESQSKQNKVRSINNAKWKRVFSTVLKKKTPEPSISPKEEDLNRSFHTKASEVYNNSSNINANSQTDLHHTLSVMLDVNNSKEFLSEGKFNESYERKIAAEHKAMTKMNTSLLPLRLTSRKSMPVLYGKVATANGSRINSANSTSSNEQDLSQIPGKFHNNLQLLIENDNIQLEHHISKKDEDNSDNQSVNGDDYLKINECSHTKDPHQGYFMNHNNYEENDVIGILDDFLTFSKHKKNQLSLDTKSIALTDEEMMSSAFSDDFNYSPTKSLNSLFIPKHKKTISLNSLSPKRQQNSSKYKHKKNSQSLFISGNKHTKKNANHKLSLSNISFDIDDNGKIDFTAPYKTVINDEYNSVKTNSTTSKSRMIMDSDFAEDEEDNRKVSDKSFDYPKVLISEYDKEKWKNISDYT</sequence>
<gene>
    <name evidence="2" type="ORF">HGUI_03533</name>
</gene>
<evidence type="ECO:0000313" key="2">
    <source>
        <dbReference type="EMBL" id="SGZ41332.1"/>
    </source>
</evidence>
<protein>
    <submittedName>
        <fullName evidence="2">Uncharacterized protein</fullName>
    </submittedName>
</protein>
<dbReference type="OrthoDB" id="3973357at2759"/>
<reference evidence="3" key="1">
    <citation type="submission" date="2016-11" db="EMBL/GenBank/DDBJ databases">
        <authorList>
            <person name="Guldener U."/>
        </authorList>
    </citation>
    <scope>NUCLEOTIDE SEQUENCE [LARGE SCALE GENOMIC DNA]</scope>
</reference>
<dbReference type="EMBL" id="FQNF01000095">
    <property type="protein sequence ID" value="SGZ41332.1"/>
    <property type="molecule type" value="Genomic_DNA"/>
</dbReference>
<dbReference type="AlphaFoldDB" id="A0A1L0B685"/>
<evidence type="ECO:0000256" key="1">
    <source>
        <dbReference type="SAM" id="MobiDB-lite"/>
    </source>
</evidence>